<protein>
    <submittedName>
        <fullName evidence="2">Uncharacterized protein</fullName>
    </submittedName>
</protein>
<accession>A0A0L0CU16</accession>
<evidence type="ECO:0000313" key="3">
    <source>
        <dbReference type="Proteomes" id="UP000054566"/>
    </source>
</evidence>
<feature type="transmembrane region" description="Helical" evidence="1">
    <location>
        <begin position="5"/>
        <end position="24"/>
    </location>
</feature>
<keyword evidence="1" id="KW-1133">Transmembrane helix</keyword>
<evidence type="ECO:0000313" key="2">
    <source>
        <dbReference type="EMBL" id="KNC35757.1"/>
    </source>
</evidence>
<dbReference type="Proteomes" id="UP000054566">
    <property type="component" value="Unassembled WGS sequence"/>
</dbReference>
<keyword evidence="1" id="KW-0812">Transmembrane</keyword>
<gene>
    <name evidence="2" type="ORF">PFLG_00728</name>
</gene>
<organism evidence="2 3">
    <name type="scientific">Plasmodium falciparum RAJ116</name>
    <dbReference type="NCBI Taxonomy" id="580058"/>
    <lineage>
        <taxon>Eukaryota</taxon>
        <taxon>Sar</taxon>
        <taxon>Alveolata</taxon>
        <taxon>Apicomplexa</taxon>
        <taxon>Aconoidasida</taxon>
        <taxon>Haemosporida</taxon>
        <taxon>Plasmodiidae</taxon>
        <taxon>Plasmodium</taxon>
        <taxon>Plasmodium (Laverania)</taxon>
    </lineage>
</organism>
<dbReference type="OrthoDB" id="370969at2759"/>
<keyword evidence="1" id="KW-0472">Membrane</keyword>
<reference evidence="3" key="2">
    <citation type="submission" date="2015-07" db="EMBL/GenBank/DDBJ databases">
        <title>The genome sequence of Plasmodium falciparum RAJ116.</title>
        <authorList>
            <consortium name="The Broad Institute Genome Sequencing Platform"/>
            <person name="Volkman S.K."/>
            <person name="Neafsey D.E."/>
            <person name="Dash A.P."/>
            <person name="Chitnis C.E."/>
            <person name="Hartl D.L."/>
            <person name="Young S.K."/>
            <person name="Kodira C.D."/>
            <person name="Zeng Q."/>
            <person name="Koehrsen M."/>
            <person name="Godfrey P."/>
            <person name="Alvarado L."/>
            <person name="Berlin A."/>
            <person name="Borenstein D."/>
            <person name="Chen Z."/>
            <person name="Engels R."/>
            <person name="Freedman E."/>
            <person name="Gellesch M."/>
            <person name="Goldberg J."/>
            <person name="Griggs A."/>
            <person name="Gujja S."/>
            <person name="Heiman D."/>
            <person name="Hepburn T."/>
            <person name="Howarth C."/>
            <person name="Jen D."/>
            <person name="Larson L."/>
            <person name="Lewis B."/>
            <person name="Mehta T."/>
            <person name="Park D."/>
            <person name="Pearson M."/>
            <person name="Roberts A."/>
            <person name="Saif S."/>
            <person name="Shea T."/>
            <person name="Shenoy N."/>
            <person name="Sisk P."/>
            <person name="Stolte C."/>
            <person name="Sykes S."/>
            <person name="Walk T."/>
            <person name="White J."/>
            <person name="Yandava C."/>
            <person name="Wirth D.F."/>
            <person name="Nusbaum C."/>
            <person name="Birren B."/>
        </authorList>
    </citation>
    <scope>NUCLEOTIDE SEQUENCE [LARGE SCALE GENOMIC DNA]</scope>
    <source>
        <strain evidence="3">RAJ116</strain>
    </source>
</reference>
<evidence type="ECO:0000256" key="1">
    <source>
        <dbReference type="SAM" id="Phobius"/>
    </source>
</evidence>
<reference evidence="3" key="1">
    <citation type="submission" date="2015-07" db="EMBL/GenBank/DDBJ databases">
        <title>Annotation of Plasmodium falciparum RAJ116.</title>
        <authorList>
            <consortium name="The Broad Institute Genome Sequencing Platform"/>
            <person name="Volkman S.K."/>
            <person name="Neafsey D.E."/>
            <person name="Dash A.P."/>
            <person name="Chitnis C.E."/>
            <person name="Hartl D.L."/>
            <person name="Young S.K."/>
            <person name="Zeng Q."/>
            <person name="Koehrsen M."/>
            <person name="Alvarado L."/>
            <person name="Berlin A."/>
            <person name="Borenstein D."/>
            <person name="Chapman S.B."/>
            <person name="Chen Z."/>
            <person name="Engels R."/>
            <person name="Freedman E."/>
            <person name="Gellesch M."/>
            <person name="Goldberg J."/>
            <person name="Griggs A."/>
            <person name="Gujja S."/>
            <person name="Heilman E.R."/>
            <person name="Heiman D.I."/>
            <person name="Howarth C."/>
            <person name="Jen D."/>
            <person name="Larson L."/>
            <person name="Mehta T."/>
            <person name="Neiman D."/>
            <person name="Park D."/>
            <person name="Pearson M."/>
            <person name="Roberts A."/>
            <person name="Saif S."/>
            <person name="Shea T."/>
            <person name="Shenoy N."/>
            <person name="Sisk P."/>
            <person name="Stolte C."/>
            <person name="Sykes S."/>
            <person name="Walk T."/>
            <person name="White J."/>
            <person name="Yandava C."/>
            <person name="Haas B."/>
            <person name="Henn M.R."/>
            <person name="Nusbaum C."/>
            <person name="Birren B."/>
        </authorList>
    </citation>
    <scope>NUCLEOTIDE SEQUENCE [LARGE SCALE GENOMIC DNA]</scope>
    <source>
        <strain evidence="3">RAJ116</strain>
    </source>
</reference>
<dbReference type="AlphaFoldDB" id="A0A0L0CU16"/>
<sequence>MRKYLCKVSFNVIILIILFCHIIIARNNKTIKWIDVEKDGKIFNHIVRYFIKDDKILKIYTINNNIIMENIDDDYYMNNKESLLKNNDKNDDNFFNNIVNNKVPLSFLIEMFYGYGKKEILSYSGMKTFKLMCNKICNLEERNVVNKCPYYLFRNLIYNFIPENAFIKKDGNNERVNNNNMYIKNKKEIPFKCSSYIFFLDNILSKNQKKKEECIYRMNHVNISYTYVEYEIKDTFENIFFDVIKYISTIMEANRNIMNLQNYDNKEYKMFIELNNIILEKESKLKHVYFYNTLEEYIQSLDGINKIFAEDIIKEIMDIYSNKNNDNVDNGKSFFRTNKFIINRRSNDINYNNNNNNNNNDIFMLYNDNISNENSIFPNVQFVSNINDYEKRGANKNEHDILKVTMESNMNDIKNDEEIDMLVLLNKYFFDFYINVRRMNEEYNEYFDVTYKYGEIKNVQNKNKDNQLLRKKENEEKKRKRVYTSFIKLKEKYMNEKINNGSNITNEYISGETINDTYVNMKHSNGELLNPQNSTDKIILNSMNVLKNITDKN</sequence>
<dbReference type="EMBL" id="GG663912">
    <property type="protein sequence ID" value="KNC35757.1"/>
    <property type="molecule type" value="Genomic_DNA"/>
</dbReference>
<name>A0A0L0CU16_PLAFA</name>
<proteinExistence type="predicted"/>